<keyword evidence="4" id="KW-1185">Reference proteome</keyword>
<dbReference type="InterPro" id="IPR018020">
    <property type="entry name" value="OHCU_decarboxylase"/>
</dbReference>
<dbReference type="InterPro" id="IPR036778">
    <property type="entry name" value="OHCU_decarboxylase_sf"/>
</dbReference>
<keyword evidence="1" id="KW-0659">Purine metabolism</keyword>
<dbReference type="EMBL" id="JANUGP010000024">
    <property type="protein sequence ID" value="MCS0604724.1"/>
    <property type="molecule type" value="Genomic_DNA"/>
</dbReference>
<organism evidence="3 4">
    <name type="scientific">Streptomyces pyxinicus</name>
    <dbReference type="NCBI Taxonomy" id="2970331"/>
    <lineage>
        <taxon>Bacteria</taxon>
        <taxon>Bacillati</taxon>
        <taxon>Actinomycetota</taxon>
        <taxon>Actinomycetes</taxon>
        <taxon>Kitasatosporales</taxon>
        <taxon>Streptomycetaceae</taxon>
        <taxon>Streptomyces</taxon>
    </lineage>
</organism>
<dbReference type="Pfam" id="PF09349">
    <property type="entry name" value="OHCU_decarbox"/>
    <property type="match status" value="2"/>
</dbReference>
<gene>
    <name evidence="3" type="ORF">NX794_26415</name>
</gene>
<protein>
    <submittedName>
        <fullName evidence="3">2-oxo-4-hydroxy-4-carboxy-5-ureidoimidazoline decarboxylase</fullName>
    </submittedName>
</protein>
<feature type="domain" description="Oxo-4-hydroxy-4-carboxy-5-ureidoimidazoline decarboxylase" evidence="2">
    <location>
        <begin position="91"/>
        <end position="161"/>
    </location>
</feature>
<dbReference type="Gene3D" id="1.10.3330.10">
    <property type="entry name" value="Oxo-4-hydroxy-4-carboxy-5-ureidoimidazoline decarboxylase"/>
    <property type="match status" value="2"/>
</dbReference>
<evidence type="ECO:0000313" key="4">
    <source>
        <dbReference type="Proteomes" id="UP001205612"/>
    </source>
</evidence>
<comment type="caution">
    <text evidence="3">The sequence shown here is derived from an EMBL/GenBank/DDBJ whole genome shotgun (WGS) entry which is preliminary data.</text>
</comment>
<reference evidence="3 4" key="1">
    <citation type="submission" date="2022-08" db="EMBL/GenBank/DDBJ databases">
        <authorList>
            <person name="Somphong A."/>
            <person name="Phongsopitanun W."/>
        </authorList>
    </citation>
    <scope>NUCLEOTIDE SEQUENCE [LARGE SCALE GENOMIC DNA]</scope>
    <source>
        <strain evidence="3 4">LP11</strain>
    </source>
</reference>
<feature type="domain" description="Oxo-4-hydroxy-4-carboxy-5-ureidoimidazoline decarboxylase" evidence="2">
    <location>
        <begin position="23"/>
        <end position="83"/>
    </location>
</feature>
<dbReference type="Proteomes" id="UP001205612">
    <property type="component" value="Unassembled WGS sequence"/>
</dbReference>
<accession>A0ABT2B874</accession>
<dbReference type="SUPFAM" id="SSF158694">
    <property type="entry name" value="UraD-Like"/>
    <property type="match status" value="1"/>
</dbReference>
<evidence type="ECO:0000313" key="3">
    <source>
        <dbReference type="EMBL" id="MCS0604724.1"/>
    </source>
</evidence>
<name>A0ABT2B874_9ACTN</name>
<dbReference type="RefSeq" id="WP_258781499.1">
    <property type="nucleotide sequence ID" value="NZ_JANUGP010000024.1"/>
</dbReference>
<dbReference type="NCBIfam" id="NF010372">
    <property type="entry name" value="PRK13798.1"/>
    <property type="match status" value="1"/>
</dbReference>
<sequence length="184" mass="19611">MTRGPTLSAHPAPYLPRPLDAFNAAPADEARGLLLRCLRSDRWAHRIADHRPYPDLDALLAATDEAAYDLAPADLAQALAGEPLPELPADAYAAAHTALSAALAAYEARFGHVFVVDLGGVPPAEALDRVLEAIRSRWANDPEEERAITAEELRRLARGRITGFLRGEAGNPSGASLITQVGPP</sequence>
<proteinExistence type="predicted"/>
<evidence type="ECO:0000256" key="1">
    <source>
        <dbReference type="ARBA" id="ARBA00022631"/>
    </source>
</evidence>
<evidence type="ECO:0000259" key="2">
    <source>
        <dbReference type="Pfam" id="PF09349"/>
    </source>
</evidence>